<dbReference type="Pfam" id="PF18758">
    <property type="entry name" value="KDZ"/>
    <property type="match status" value="1"/>
</dbReference>
<organism evidence="2 3">
    <name type="scientific">Favolaschia claudopus</name>
    <dbReference type="NCBI Taxonomy" id="2862362"/>
    <lineage>
        <taxon>Eukaryota</taxon>
        <taxon>Fungi</taxon>
        <taxon>Dikarya</taxon>
        <taxon>Basidiomycota</taxon>
        <taxon>Agaricomycotina</taxon>
        <taxon>Agaricomycetes</taxon>
        <taxon>Agaricomycetidae</taxon>
        <taxon>Agaricales</taxon>
        <taxon>Marasmiineae</taxon>
        <taxon>Mycenaceae</taxon>
        <taxon>Favolaschia</taxon>
    </lineage>
</organism>
<dbReference type="InterPro" id="IPR040521">
    <property type="entry name" value="KDZ"/>
</dbReference>
<evidence type="ECO:0008006" key="4">
    <source>
        <dbReference type="Google" id="ProtNLM"/>
    </source>
</evidence>
<dbReference type="AlphaFoldDB" id="A0AAW0BWK5"/>
<feature type="compositionally biased region" description="Basic residues" evidence="1">
    <location>
        <begin position="885"/>
        <end position="898"/>
    </location>
</feature>
<feature type="region of interest" description="Disordered" evidence="1">
    <location>
        <begin position="73"/>
        <end position="96"/>
    </location>
</feature>
<feature type="region of interest" description="Disordered" evidence="1">
    <location>
        <begin position="872"/>
        <end position="922"/>
    </location>
</feature>
<evidence type="ECO:0000313" key="2">
    <source>
        <dbReference type="EMBL" id="KAK7031326.1"/>
    </source>
</evidence>
<reference evidence="2 3" key="1">
    <citation type="journal article" date="2024" name="J Genomics">
        <title>Draft genome sequencing and assembly of Favolaschia claudopus CIRM-BRFM 2984 isolated from oak limbs.</title>
        <authorList>
            <person name="Navarro D."/>
            <person name="Drula E."/>
            <person name="Chaduli D."/>
            <person name="Cazenave R."/>
            <person name="Ahrendt S."/>
            <person name="Wang J."/>
            <person name="Lipzen A."/>
            <person name="Daum C."/>
            <person name="Barry K."/>
            <person name="Grigoriev I.V."/>
            <person name="Favel A."/>
            <person name="Rosso M.N."/>
            <person name="Martin F."/>
        </authorList>
    </citation>
    <scope>NUCLEOTIDE SEQUENCE [LARGE SCALE GENOMIC DNA]</scope>
    <source>
        <strain evidence="2 3">CIRM-BRFM 2984</strain>
    </source>
</reference>
<comment type="caution">
    <text evidence="2">The sequence shown here is derived from an EMBL/GenBank/DDBJ whole genome shotgun (WGS) entry which is preliminary data.</text>
</comment>
<dbReference type="EMBL" id="JAWWNJ010000024">
    <property type="protein sequence ID" value="KAK7031326.1"/>
    <property type="molecule type" value="Genomic_DNA"/>
</dbReference>
<evidence type="ECO:0000256" key="1">
    <source>
        <dbReference type="SAM" id="MobiDB-lite"/>
    </source>
</evidence>
<dbReference type="PANTHER" id="PTHR33096:SF1">
    <property type="entry name" value="CXC1-LIKE CYSTEINE CLUSTER ASSOCIATED WITH KDZ TRANSPOSASES DOMAIN-CONTAINING PROTEIN"/>
    <property type="match status" value="1"/>
</dbReference>
<gene>
    <name evidence="2" type="ORF">R3P38DRAFT_3313430</name>
</gene>
<proteinExistence type="predicted"/>
<accession>A0AAW0BWK5</accession>
<sequence length="1034" mass="116146">MAPDRPHYSRAARAFNLTAATSSSMAVHTTAAERLPNGQTLTPYQLRLLKEEEARLAVERLQRLSREQRRQLERLRAASPDNFQDDGADGGPDDYEENVLHGRVAAELRPRRGSLSDAALLEELRDSHEKLFARYRDPRTRRDRTQKQVNAFDIQLESMTASYLDWSLANPDLSSSSTALGSLDVAEERKVMVVDVFAASYRQLPLLRSDAYVASACVREGWMPSAPYLPTVVITIARSRSIALRVYAAHDLAFKRSVRALCDIHGVAPRPWLGTQFSVAFDVYLAIRARVDGQVQAALVKNACPACLYVLEKTKPRWIRQSSPLWTATIPCLDSSYARERRLTRMATTTRGASKELLDARVVPGDYYLTREEVDMWAKDGLEDLMKDFDHDGGGSAVQNMKEDVTSRAYGMYDETGFFPCLCRHNFVLVVADMVKSGELAKYGFAVTAHLLRVLKKLGIGYDIGCNPSVLGPLASANGFRSLVGAFHGHGHNRRCALENLMTYVKGVGLEALEGCETFFSKSNALASTTRHASRFHRQQAITTYLKHADTFETYQGLSLLICNKYRRALEIKATYGALQAAMAELGVESRAEFEVWIAKEKAFLLTLTLEMEYYQKLVLLEEIDERVLAMRGIDVHAGYAEAAKATRRLETQRRHALELQQKALDAVHDLEVRLSVTSRWVPGDEKWEATAVMVSRRRFQRALDQLQGLIIARMFELAKCNMSGTGYKLRKHIAKALQARSKAVKSAIDRYNSAALAMTPAMPQLEWDDVVEYARRGRAAMDQHFKLLRADEEIVRLNVEIRRLVTYMADEEAFLWREAEALRAEGRGALAHQVDLLSKEAGFTGSISRGVSISRERHVVVVRCPDSEMPAATPIATARNPSNRPRKNKPKAKRKRNGGNADLEEEEDIPPTRGNEDGGGQTMVWEHDEPYAMRDQAAGMRLMMTTRTTFLGTATSTREINPAMKVATRKMMATKVISSPRRRMENLRSIKAEENLVYIHVKLIIRSYKRDNIPNSASPLLWEDGTLQTGASH</sequence>
<dbReference type="PANTHER" id="PTHR33096">
    <property type="entry name" value="CXC2 DOMAIN-CONTAINING PROTEIN"/>
    <property type="match status" value="1"/>
</dbReference>
<keyword evidence="3" id="KW-1185">Reference proteome</keyword>
<dbReference type="Proteomes" id="UP001362999">
    <property type="component" value="Unassembled WGS sequence"/>
</dbReference>
<feature type="compositionally biased region" description="Acidic residues" evidence="1">
    <location>
        <begin position="83"/>
        <end position="96"/>
    </location>
</feature>
<protein>
    <recommendedName>
        <fullName evidence="4">CxC1-like cysteine cluster associated with KDZ transposases domain-containing protein</fullName>
    </recommendedName>
</protein>
<evidence type="ECO:0000313" key="3">
    <source>
        <dbReference type="Proteomes" id="UP001362999"/>
    </source>
</evidence>
<name>A0AAW0BWK5_9AGAR</name>